<protein>
    <recommendedName>
        <fullName evidence="2">BZIP domain-containing protein</fullName>
    </recommendedName>
</protein>
<proteinExistence type="predicted"/>
<dbReference type="Gene3D" id="1.20.5.170">
    <property type="match status" value="1"/>
</dbReference>
<dbReference type="KEGG" id="bor:COCMIDRAFT_110397"/>
<keyword evidence="4" id="KW-1185">Reference proteome</keyword>
<dbReference type="PROSITE" id="PS50217">
    <property type="entry name" value="BZIP"/>
    <property type="match status" value="1"/>
</dbReference>
<feature type="compositionally biased region" description="Basic and acidic residues" evidence="1">
    <location>
        <begin position="14"/>
        <end position="30"/>
    </location>
</feature>
<evidence type="ECO:0000313" key="4">
    <source>
        <dbReference type="Proteomes" id="UP000054032"/>
    </source>
</evidence>
<dbReference type="GO" id="GO:0003700">
    <property type="term" value="F:DNA-binding transcription factor activity"/>
    <property type="evidence" value="ECO:0007669"/>
    <property type="project" value="InterPro"/>
</dbReference>
<dbReference type="SUPFAM" id="SSF57959">
    <property type="entry name" value="Leucine zipper domain"/>
    <property type="match status" value="1"/>
</dbReference>
<sequence length="79" mass="9381">MKPITAQLARKRERNRESQRRSRQRVKDQIDALERQNRELELDNRSLQKQLLHALEAIEAFEKGASLHQNSIVKQKVHI</sequence>
<dbReference type="SMART" id="SM00338">
    <property type="entry name" value="BRLZ"/>
    <property type="match status" value="1"/>
</dbReference>
<reference evidence="3 4" key="1">
    <citation type="journal article" date="2013" name="PLoS Genet.">
        <title>Comparative genome structure, secondary metabolite, and effector coding capacity across Cochliobolus pathogens.</title>
        <authorList>
            <person name="Condon B.J."/>
            <person name="Leng Y."/>
            <person name="Wu D."/>
            <person name="Bushley K.E."/>
            <person name="Ohm R.A."/>
            <person name="Otillar R."/>
            <person name="Martin J."/>
            <person name="Schackwitz W."/>
            <person name="Grimwood J."/>
            <person name="MohdZainudin N."/>
            <person name="Xue C."/>
            <person name="Wang R."/>
            <person name="Manning V.A."/>
            <person name="Dhillon B."/>
            <person name="Tu Z.J."/>
            <person name="Steffenson B.J."/>
            <person name="Salamov A."/>
            <person name="Sun H."/>
            <person name="Lowry S."/>
            <person name="LaButti K."/>
            <person name="Han J."/>
            <person name="Copeland A."/>
            <person name="Lindquist E."/>
            <person name="Barry K."/>
            <person name="Schmutz J."/>
            <person name="Baker S.E."/>
            <person name="Ciuffetti L.M."/>
            <person name="Grigoriev I.V."/>
            <person name="Zhong S."/>
            <person name="Turgeon B.G."/>
        </authorList>
    </citation>
    <scope>NUCLEOTIDE SEQUENCE [LARGE SCALE GENOMIC DNA]</scope>
    <source>
        <strain evidence="3 4">ATCC 44560</strain>
    </source>
</reference>
<dbReference type="HOGENOM" id="CLU_196943_0_0_1"/>
<evidence type="ECO:0000256" key="1">
    <source>
        <dbReference type="SAM" id="MobiDB-lite"/>
    </source>
</evidence>
<feature type="region of interest" description="Disordered" evidence="1">
    <location>
        <begin position="1"/>
        <end position="30"/>
    </location>
</feature>
<dbReference type="Proteomes" id="UP000054032">
    <property type="component" value="Unassembled WGS sequence"/>
</dbReference>
<dbReference type="Pfam" id="PF00170">
    <property type="entry name" value="bZIP_1"/>
    <property type="match status" value="1"/>
</dbReference>
<accession>W6YQC4</accession>
<dbReference type="PROSITE" id="PS00036">
    <property type="entry name" value="BZIP_BASIC"/>
    <property type="match status" value="1"/>
</dbReference>
<dbReference type="EMBL" id="KI964238">
    <property type="protein sequence ID" value="EUC39845.1"/>
    <property type="molecule type" value="Genomic_DNA"/>
</dbReference>
<dbReference type="InterPro" id="IPR046347">
    <property type="entry name" value="bZIP_sf"/>
</dbReference>
<dbReference type="RefSeq" id="XP_007693639.1">
    <property type="nucleotide sequence ID" value="XM_007695449.1"/>
</dbReference>
<dbReference type="OrthoDB" id="3690864at2759"/>
<dbReference type="GeneID" id="19119591"/>
<name>W6YQC4_COCMI</name>
<gene>
    <name evidence="3" type="ORF">COCMIDRAFT_110397</name>
</gene>
<evidence type="ECO:0000259" key="2">
    <source>
        <dbReference type="PROSITE" id="PS50217"/>
    </source>
</evidence>
<feature type="domain" description="BZIP" evidence="2">
    <location>
        <begin position="5"/>
        <end position="51"/>
    </location>
</feature>
<dbReference type="InterPro" id="IPR004827">
    <property type="entry name" value="bZIP"/>
</dbReference>
<evidence type="ECO:0000313" key="3">
    <source>
        <dbReference type="EMBL" id="EUC39845.1"/>
    </source>
</evidence>
<organism evidence="3 4">
    <name type="scientific">Bipolaris oryzae ATCC 44560</name>
    <dbReference type="NCBI Taxonomy" id="930090"/>
    <lineage>
        <taxon>Eukaryota</taxon>
        <taxon>Fungi</taxon>
        <taxon>Dikarya</taxon>
        <taxon>Ascomycota</taxon>
        <taxon>Pezizomycotina</taxon>
        <taxon>Dothideomycetes</taxon>
        <taxon>Pleosporomycetidae</taxon>
        <taxon>Pleosporales</taxon>
        <taxon>Pleosporineae</taxon>
        <taxon>Pleosporaceae</taxon>
        <taxon>Bipolaris</taxon>
    </lineage>
</organism>
<dbReference type="AlphaFoldDB" id="W6YQC4"/>